<evidence type="ECO:0000313" key="3">
    <source>
        <dbReference type="Proteomes" id="UP000010556"/>
    </source>
</evidence>
<dbReference type="AlphaFoldDB" id="L5LV95"/>
<accession>L5LV95</accession>
<evidence type="ECO:0000313" key="2">
    <source>
        <dbReference type="EMBL" id="ELK29955.1"/>
    </source>
</evidence>
<dbReference type="Proteomes" id="UP000010556">
    <property type="component" value="Unassembled WGS sequence"/>
</dbReference>
<dbReference type="EMBL" id="KB107561">
    <property type="protein sequence ID" value="ELK29955.1"/>
    <property type="molecule type" value="Genomic_DNA"/>
</dbReference>
<proteinExistence type="predicted"/>
<feature type="region of interest" description="Disordered" evidence="1">
    <location>
        <begin position="26"/>
        <end position="93"/>
    </location>
</feature>
<sequence length="119" mass="12840">MCGPGQRDTEAVIVIVIVIGNRAAGNVAPRDPGAALPVARDHDRDRKAGPQARRLLGPGVPPCLQPGFRSQSRSRSRSRPQCPSAQGRTWESRLGAELRWHTGAQRVARTGPPCLQYAN</sequence>
<gene>
    <name evidence="2" type="ORF">MDA_GLEAN10019625</name>
</gene>
<organism evidence="2 3">
    <name type="scientific">Myotis davidii</name>
    <name type="common">David's myotis</name>
    <dbReference type="NCBI Taxonomy" id="225400"/>
    <lineage>
        <taxon>Eukaryota</taxon>
        <taxon>Metazoa</taxon>
        <taxon>Chordata</taxon>
        <taxon>Craniata</taxon>
        <taxon>Vertebrata</taxon>
        <taxon>Euteleostomi</taxon>
        <taxon>Mammalia</taxon>
        <taxon>Eutheria</taxon>
        <taxon>Laurasiatheria</taxon>
        <taxon>Chiroptera</taxon>
        <taxon>Yangochiroptera</taxon>
        <taxon>Vespertilionidae</taxon>
        <taxon>Myotis</taxon>
    </lineage>
</organism>
<protein>
    <submittedName>
        <fullName evidence="2">Uncharacterized protein</fullName>
    </submittedName>
</protein>
<reference evidence="3" key="1">
    <citation type="journal article" date="2013" name="Science">
        <title>Comparative analysis of bat genomes provides insight into the evolution of flight and immunity.</title>
        <authorList>
            <person name="Zhang G."/>
            <person name="Cowled C."/>
            <person name="Shi Z."/>
            <person name="Huang Z."/>
            <person name="Bishop-Lilly K.A."/>
            <person name="Fang X."/>
            <person name="Wynne J.W."/>
            <person name="Xiong Z."/>
            <person name="Baker M.L."/>
            <person name="Zhao W."/>
            <person name="Tachedjian M."/>
            <person name="Zhu Y."/>
            <person name="Zhou P."/>
            <person name="Jiang X."/>
            <person name="Ng J."/>
            <person name="Yang L."/>
            <person name="Wu L."/>
            <person name="Xiao J."/>
            <person name="Feng Y."/>
            <person name="Chen Y."/>
            <person name="Sun X."/>
            <person name="Zhang Y."/>
            <person name="Marsh G.A."/>
            <person name="Crameri G."/>
            <person name="Broder C.C."/>
            <person name="Frey K.G."/>
            <person name="Wang L.F."/>
            <person name="Wang J."/>
        </authorList>
    </citation>
    <scope>NUCLEOTIDE SEQUENCE [LARGE SCALE GENOMIC DNA]</scope>
</reference>
<evidence type="ECO:0000256" key="1">
    <source>
        <dbReference type="SAM" id="MobiDB-lite"/>
    </source>
</evidence>
<feature type="compositionally biased region" description="Basic and acidic residues" evidence="1">
    <location>
        <begin position="39"/>
        <end position="48"/>
    </location>
</feature>
<name>L5LV95_MYODS</name>
<keyword evidence="3" id="KW-1185">Reference proteome</keyword>